<dbReference type="InterPro" id="IPR052169">
    <property type="entry name" value="CW_Biosynth-Accessory"/>
</dbReference>
<dbReference type="Gene3D" id="3.60.21.10">
    <property type="match status" value="1"/>
</dbReference>
<keyword evidence="3" id="KW-0732">Signal</keyword>
<comment type="caution">
    <text evidence="6">The sequence shown here is derived from an EMBL/GenBank/DDBJ whole genome shotgun (WGS) entry which is preliminary data.</text>
</comment>
<comment type="similarity">
    <text evidence="1">Belongs to the CapA family.</text>
</comment>
<accession>A0A077MA81</accession>
<dbReference type="Proteomes" id="UP000035720">
    <property type="component" value="Unassembled WGS sequence"/>
</dbReference>
<evidence type="ECO:0000256" key="3">
    <source>
        <dbReference type="SAM" id="SignalP"/>
    </source>
</evidence>
<name>A0A077MA81_9MICO</name>
<dbReference type="SMART" id="SM00854">
    <property type="entry name" value="PGA_cap"/>
    <property type="match status" value="1"/>
</dbReference>
<evidence type="ECO:0000313" key="7">
    <source>
        <dbReference type="Proteomes" id="UP000035720"/>
    </source>
</evidence>
<reference evidence="6" key="1">
    <citation type="submission" date="2012-05" db="EMBL/GenBank/DDBJ databases">
        <authorList>
            <person name="McIlroy S."/>
        </authorList>
    </citation>
    <scope>NUCLEOTIDE SEQUENCE</scope>
    <source>
        <strain evidence="6">Ben 74</strain>
    </source>
</reference>
<dbReference type="SUPFAM" id="SSF56300">
    <property type="entry name" value="Metallo-dependent phosphatases"/>
    <property type="match status" value="1"/>
</dbReference>
<feature type="chain" id="PRO_5038207166" description="Capsule synthesis protein CapA domain-containing protein" evidence="3">
    <location>
        <begin position="20"/>
        <end position="370"/>
    </location>
</feature>
<evidence type="ECO:0000256" key="2">
    <source>
        <dbReference type="SAM" id="MobiDB-lite"/>
    </source>
</evidence>
<evidence type="ECO:0000313" key="5">
    <source>
        <dbReference type="EMBL" id="CCI52593.1"/>
    </source>
</evidence>
<evidence type="ECO:0000313" key="6">
    <source>
        <dbReference type="EMBL" id="CCI53519.1"/>
    </source>
</evidence>
<dbReference type="Pfam" id="PF09587">
    <property type="entry name" value="PGA_cap"/>
    <property type="match status" value="1"/>
</dbReference>
<proteinExistence type="inferred from homology"/>
<dbReference type="EMBL" id="CAJC01000151">
    <property type="protein sequence ID" value="CCI53519.1"/>
    <property type="molecule type" value="Genomic_DNA"/>
</dbReference>
<organism evidence="6 7">
    <name type="scientific">Nostocoides jenkinsii Ben 74</name>
    <dbReference type="NCBI Taxonomy" id="1193518"/>
    <lineage>
        <taxon>Bacteria</taxon>
        <taxon>Bacillati</taxon>
        <taxon>Actinomycetota</taxon>
        <taxon>Actinomycetes</taxon>
        <taxon>Micrococcales</taxon>
        <taxon>Intrasporangiaceae</taxon>
        <taxon>Nostocoides</taxon>
    </lineage>
</organism>
<dbReference type="RefSeq" id="WP_053079755.1">
    <property type="nucleotide sequence ID" value="NZ_HF571038.1"/>
</dbReference>
<dbReference type="CDD" id="cd07381">
    <property type="entry name" value="MPP_CapA"/>
    <property type="match status" value="1"/>
</dbReference>
<feature type="region of interest" description="Disordered" evidence="2">
    <location>
        <begin position="24"/>
        <end position="46"/>
    </location>
</feature>
<dbReference type="PANTHER" id="PTHR33393:SF13">
    <property type="entry name" value="PGA BIOSYNTHESIS PROTEIN CAPA"/>
    <property type="match status" value="1"/>
</dbReference>
<dbReference type="EMBL" id="CAJC01000100">
    <property type="protein sequence ID" value="CCI52593.1"/>
    <property type="molecule type" value="Genomic_DNA"/>
</dbReference>
<dbReference type="PANTHER" id="PTHR33393">
    <property type="entry name" value="POLYGLUTAMINE SYNTHESIS ACCESSORY PROTEIN RV0574C-RELATED"/>
    <property type="match status" value="1"/>
</dbReference>
<sequence>MTSRRWSSAILATAVLTVAACGSSEPSSTGAARSAATGSTNASPEPAGSITLAFGGDIHFADYLAPLATDPNGLAPLKPLWGNADLRMANLETAITDGGSPMAKAFFFRAPVSALTTLANAGLTILTQANNHAADYGEVGLADTLAARAASPVPIVGIGRDETDAFSPRLMNVKGLKISVFGADQVADETTLPLFSAGPAKAGVASSMPTTRLVAAVTAARATADVVVVYLHWGFDYQTCPDERSVATARDLEAAGADVIVGAHSHRVNGAGWLGRAYVDYGLGNFVWWRSAEPDSRTGILTLTVDRTKASQPAQARTGPVVTSASWRPLLIGRNGIPAEPAPADATRLTGLWEEARACTGLTAAPDAPG</sequence>
<dbReference type="InterPro" id="IPR029052">
    <property type="entry name" value="Metallo-depent_PP-like"/>
</dbReference>
<reference evidence="6 7" key="2">
    <citation type="journal article" date="2013" name="ISME J.">
        <title>A metabolic model for members of the genus Tetrasphaera involved in enhanced biological phosphorus removal.</title>
        <authorList>
            <person name="Kristiansen R."/>
            <person name="Nguyen H.T.T."/>
            <person name="Saunders A.M."/>
            <person name="Nielsen J.L."/>
            <person name="Wimmer R."/>
            <person name="Le V.Q."/>
            <person name="McIlroy S.J."/>
            <person name="Petrovski S."/>
            <person name="Seviour R.J."/>
            <person name="Calteau A."/>
            <person name="Nielsen K.L."/>
            <person name="Nielsen P.H."/>
        </authorList>
    </citation>
    <scope>NUCLEOTIDE SEQUENCE [LARGE SCALE GENOMIC DNA]</scope>
    <source>
        <strain evidence="6 7">Ben 74</strain>
    </source>
</reference>
<evidence type="ECO:0000259" key="4">
    <source>
        <dbReference type="SMART" id="SM00854"/>
    </source>
</evidence>
<protein>
    <recommendedName>
        <fullName evidence="4">Capsule synthesis protein CapA domain-containing protein</fullName>
    </recommendedName>
</protein>
<dbReference type="InterPro" id="IPR019079">
    <property type="entry name" value="Capsule_synth_CapA"/>
</dbReference>
<gene>
    <name evidence="5" type="ORF">BN13_1890011</name>
    <name evidence="6" type="ORF">BN13_400009</name>
</gene>
<dbReference type="PROSITE" id="PS51257">
    <property type="entry name" value="PROKAR_LIPOPROTEIN"/>
    <property type="match status" value="1"/>
</dbReference>
<feature type="domain" description="Capsule synthesis protein CapA" evidence="4">
    <location>
        <begin position="51"/>
        <end position="290"/>
    </location>
</feature>
<dbReference type="STRING" id="1193518.BN13_1890011"/>
<feature type="compositionally biased region" description="Low complexity" evidence="2">
    <location>
        <begin position="27"/>
        <end position="43"/>
    </location>
</feature>
<feature type="signal peptide" evidence="3">
    <location>
        <begin position="1"/>
        <end position="19"/>
    </location>
</feature>
<keyword evidence="7" id="KW-1185">Reference proteome</keyword>
<dbReference type="AlphaFoldDB" id="A0A077MA81"/>
<evidence type="ECO:0000256" key="1">
    <source>
        <dbReference type="ARBA" id="ARBA00005662"/>
    </source>
</evidence>